<dbReference type="STRING" id="1216006.VA7868_04370"/>
<evidence type="ECO:0000256" key="5">
    <source>
        <dbReference type="PROSITE-ProRule" id="PRU00520"/>
    </source>
</evidence>
<dbReference type="Proteomes" id="UP000184608">
    <property type="component" value="Unassembled WGS sequence"/>
</dbReference>
<keyword evidence="9" id="KW-1185">Reference proteome</keyword>
<dbReference type="InterPro" id="IPR017968">
    <property type="entry name" value="Acylphosphatase_CS"/>
</dbReference>
<dbReference type="InterPro" id="IPR036046">
    <property type="entry name" value="Acylphosphatase-like_dom_sf"/>
</dbReference>
<evidence type="ECO:0000256" key="1">
    <source>
        <dbReference type="ARBA" id="ARBA00005614"/>
    </source>
</evidence>
<feature type="active site" evidence="5">
    <location>
        <position position="38"/>
    </location>
</feature>
<evidence type="ECO:0000256" key="3">
    <source>
        <dbReference type="ARBA" id="ARBA00015991"/>
    </source>
</evidence>
<evidence type="ECO:0000313" key="9">
    <source>
        <dbReference type="Proteomes" id="UP000184608"/>
    </source>
</evidence>
<accession>A0A1M6E0B7</accession>
<name>A0A1M6E0B7_9VIBR</name>
<dbReference type="PANTHER" id="PTHR47268">
    <property type="entry name" value="ACYLPHOSPHATASE"/>
    <property type="match status" value="1"/>
</dbReference>
<dbReference type="EMBL" id="FQXZ01000046">
    <property type="protein sequence ID" value="SHI78843.1"/>
    <property type="molecule type" value="Genomic_DNA"/>
</dbReference>
<comment type="similarity">
    <text evidence="1 6">Belongs to the acylphosphatase family.</text>
</comment>
<feature type="domain" description="Acylphosphatase-like" evidence="7">
    <location>
        <begin position="5"/>
        <end position="91"/>
    </location>
</feature>
<dbReference type="SUPFAM" id="SSF54975">
    <property type="entry name" value="Acylphosphatase/BLUF domain-like"/>
    <property type="match status" value="1"/>
</dbReference>
<dbReference type="OrthoDB" id="5295388at2"/>
<dbReference type="EC" id="3.6.1.7" evidence="2 5"/>
<evidence type="ECO:0000313" key="8">
    <source>
        <dbReference type="EMBL" id="SHI78843.1"/>
    </source>
</evidence>
<dbReference type="PANTHER" id="PTHR47268:SF4">
    <property type="entry name" value="ACYLPHOSPHATASE"/>
    <property type="match status" value="1"/>
</dbReference>
<evidence type="ECO:0000256" key="2">
    <source>
        <dbReference type="ARBA" id="ARBA00012150"/>
    </source>
</evidence>
<reference evidence="8 9" key="1">
    <citation type="submission" date="2016-11" db="EMBL/GenBank/DDBJ databases">
        <authorList>
            <person name="Jaros S."/>
            <person name="Januszkiewicz K."/>
            <person name="Wedrychowicz H."/>
        </authorList>
    </citation>
    <scope>NUCLEOTIDE SEQUENCE [LARGE SCALE GENOMIC DNA]</scope>
    <source>
        <strain evidence="8 9">CECT 7868</strain>
    </source>
</reference>
<comment type="catalytic activity">
    <reaction evidence="4 5">
        <text>an acyl phosphate + H2O = a carboxylate + phosphate + H(+)</text>
        <dbReference type="Rhea" id="RHEA:14965"/>
        <dbReference type="ChEBI" id="CHEBI:15377"/>
        <dbReference type="ChEBI" id="CHEBI:15378"/>
        <dbReference type="ChEBI" id="CHEBI:29067"/>
        <dbReference type="ChEBI" id="CHEBI:43474"/>
        <dbReference type="ChEBI" id="CHEBI:59918"/>
        <dbReference type="EC" id="3.6.1.7"/>
    </reaction>
</comment>
<dbReference type="InterPro" id="IPR001792">
    <property type="entry name" value="Acylphosphatase-like_dom"/>
</dbReference>
<evidence type="ECO:0000259" key="7">
    <source>
        <dbReference type="PROSITE" id="PS51160"/>
    </source>
</evidence>
<gene>
    <name evidence="8" type="primary">acyP</name>
    <name evidence="8" type="ORF">VA7868_04370</name>
</gene>
<feature type="active site" evidence="5">
    <location>
        <position position="20"/>
    </location>
</feature>
<sequence>MVRKTEIYVVKGIVQCVGFRYYTSHKAMKLGLTGYAKNLNNGDVEVVASGDASRLEQLFEWLHQGSPGANVTAVSRTELKTDKIYQGFAIQ</sequence>
<keyword evidence="5 8" id="KW-0378">Hydrolase</keyword>
<proteinExistence type="inferred from homology"/>
<evidence type="ECO:0000256" key="6">
    <source>
        <dbReference type="RuleBase" id="RU004168"/>
    </source>
</evidence>
<protein>
    <recommendedName>
        <fullName evidence="3 5">acylphosphatase</fullName>
        <ecNumber evidence="2 5">3.6.1.7</ecNumber>
    </recommendedName>
</protein>
<dbReference type="PROSITE" id="PS00151">
    <property type="entry name" value="ACYLPHOSPHATASE_2"/>
    <property type="match status" value="1"/>
</dbReference>
<dbReference type="AlphaFoldDB" id="A0A1M6E0B7"/>
<dbReference type="Pfam" id="PF00708">
    <property type="entry name" value="Acylphosphatase"/>
    <property type="match status" value="1"/>
</dbReference>
<dbReference type="PROSITE" id="PS51160">
    <property type="entry name" value="ACYLPHOSPHATASE_3"/>
    <property type="match status" value="1"/>
</dbReference>
<evidence type="ECO:0000256" key="4">
    <source>
        <dbReference type="ARBA" id="ARBA00047645"/>
    </source>
</evidence>
<dbReference type="RefSeq" id="WP_073605948.1">
    <property type="nucleotide sequence ID" value="NZ_FQXZ01000046.1"/>
</dbReference>
<dbReference type="GO" id="GO:0003998">
    <property type="term" value="F:acylphosphatase activity"/>
    <property type="evidence" value="ECO:0007669"/>
    <property type="project" value="UniProtKB-EC"/>
</dbReference>
<organism evidence="8 9">
    <name type="scientific">Vibrio aerogenes CECT 7868</name>
    <dbReference type="NCBI Taxonomy" id="1216006"/>
    <lineage>
        <taxon>Bacteria</taxon>
        <taxon>Pseudomonadati</taxon>
        <taxon>Pseudomonadota</taxon>
        <taxon>Gammaproteobacteria</taxon>
        <taxon>Vibrionales</taxon>
        <taxon>Vibrionaceae</taxon>
        <taxon>Vibrio</taxon>
    </lineage>
</organism>
<dbReference type="NCBIfam" id="NF011000">
    <property type="entry name" value="PRK14426.1"/>
    <property type="match status" value="1"/>
</dbReference>
<dbReference type="InterPro" id="IPR020456">
    <property type="entry name" value="Acylphosphatase"/>
</dbReference>
<dbReference type="Gene3D" id="3.30.70.100">
    <property type="match status" value="1"/>
</dbReference>